<keyword evidence="6" id="KW-1185">Reference proteome</keyword>
<name>A0A3S3NVY8_9ACAR</name>
<evidence type="ECO:0000259" key="2">
    <source>
        <dbReference type="Pfam" id="PF00557"/>
    </source>
</evidence>
<dbReference type="STRING" id="1965070.A0A3S3NVY8"/>
<protein>
    <submittedName>
        <fullName evidence="5">Aminopeptidase-like protein</fullName>
    </submittedName>
</protein>
<dbReference type="InterPro" id="IPR000994">
    <property type="entry name" value="Pept_M24"/>
</dbReference>
<reference evidence="5 6" key="1">
    <citation type="journal article" date="2018" name="Gigascience">
        <title>Genomes of trombidid mites reveal novel predicted allergens and laterally-transferred genes associated with secondary metabolism.</title>
        <authorList>
            <person name="Dong X."/>
            <person name="Chaisiri K."/>
            <person name="Xia D."/>
            <person name="Armstrong S.D."/>
            <person name="Fang Y."/>
            <person name="Donnelly M.J."/>
            <person name="Kadowaki T."/>
            <person name="McGarry J.W."/>
            <person name="Darby A.C."/>
            <person name="Makepeace B.L."/>
        </authorList>
    </citation>
    <scope>NUCLEOTIDE SEQUENCE [LARGE SCALE GENOMIC DNA]</scope>
    <source>
        <strain evidence="5">UoL-WK</strain>
    </source>
</reference>
<dbReference type="Proteomes" id="UP000285301">
    <property type="component" value="Unassembled WGS sequence"/>
</dbReference>
<accession>A0A3S3NVY8</accession>
<dbReference type="InterPro" id="IPR036005">
    <property type="entry name" value="Creatinase/aminopeptidase-like"/>
</dbReference>
<comment type="similarity">
    <text evidence="1">Belongs to the peptidase M24B family.</text>
</comment>
<keyword evidence="5" id="KW-0378">Hydrolase</keyword>
<keyword evidence="5" id="KW-0645">Protease</keyword>
<dbReference type="Pfam" id="PF16188">
    <property type="entry name" value="Peptidase_M24_C"/>
    <property type="match status" value="1"/>
</dbReference>
<dbReference type="OrthoDB" id="9995434at2759"/>
<dbReference type="EMBL" id="NCKU01003688">
    <property type="protein sequence ID" value="RWS07073.1"/>
    <property type="molecule type" value="Genomic_DNA"/>
</dbReference>
<dbReference type="Pfam" id="PF00557">
    <property type="entry name" value="Peptidase_M24"/>
    <property type="match status" value="1"/>
</dbReference>
<dbReference type="GO" id="GO:0070006">
    <property type="term" value="F:metalloaminopeptidase activity"/>
    <property type="evidence" value="ECO:0007669"/>
    <property type="project" value="InterPro"/>
</dbReference>
<organism evidence="5 6">
    <name type="scientific">Dinothrombium tinctorium</name>
    <dbReference type="NCBI Taxonomy" id="1965070"/>
    <lineage>
        <taxon>Eukaryota</taxon>
        <taxon>Metazoa</taxon>
        <taxon>Ecdysozoa</taxon>
        <taxon>Arthropoda</taxon>
        <taxon>Chelicerata</taxon>
        <taxon>Arachnida</taxon>
        <taxon>Acari</taxon>
        <taxon>Acariformes</taxon>
        <taxon>Trombidiformes</taxon>
        <taxon>Prostigmata</taxon>
        <taxon>Anystina</taxon>
        <taxon>Parasitengona</taxon>
        <taxon>Trombidioidea</taxon>
        <taxon>Trombidiidae</taxon>
        <taxon>Dinothrombium</taxon>
    </lineage>
</organism>
<dbReference type="InterPro" id="IPR032416">
    <property type="entry name" value="Peptidase_M24_C"/>
</dbReference>
<gene>
    <name evidence="5" type="ORF">B4U79_09672</name>
</gene>
<sequence length="626" mass="71677">MEITATKSGILLQQIRQLMKNKQYVYEEIHAYIIPSTDSHQNKFIAKCDRRLQFITGFDGLSGTAIITTDKAALWTDASYYFQASQQLDKHWTLMKQQTCEKTLTQAEWLCKVLSSGNRIGFDPFLLAFNKWKRLDKILTSSGLKLIPIETNLVDVIWREKPPMALKPIYILPVVYAGKIWQCKVSEIRQSMKSKKAFALVLTALDEIAWLFNLRGADIEFNPLFFAYTIVTLKTLYLFVDTSKINDEVREHLFTQNAPEFMVEIKPYAQILDFLKSEIIINNGQIWISKHSSFAIVNCIPESNRILDMNPVSISMLIKNRAEIEGMRRAQIKESIALCEFFAWLEEEVCNGNVTEASVAQKLEEIKMKQAEYMGPSFATISASGPNASCFQYQCFKEISRRLSKKEIYLCSTGSQFKHGTTGITRTLHLGKPTEFQKDCYTRIVKGFINLARSTFPVQTKGVQLDSLARKYLWDVGLDYMHATAHGVGMFLCVHESNASISAGCKDAELQENMILSVEPGFYEDGKFGMRVENLALVKKAQTKHTFQDFQFLSFEIISFVPFCRKLLNAFAMTHEEIEWLDAYNHNCREIIGKELREQSLLKAFQWLLKETEKISITDSVLLAEL</sequence>
<dbReference type="PANTHER" id="PTHR43763:SF20">
    <property type="entry name" value="XAA-PRO AMINOPEPTIDASE APEPP"/>
    <property type="match status" value="1"/>
</dbReference>
<dbReference type="PANTHER" id="PTHR43763">
    <property type="entry name" value="XAA-PRO AMINOPEPTIDASE 1"/>
    <property type="match status" value="1"/>
</dbReference>
<feature type="domain" description="Peptidase M24" evidence="2">
    <location>
        <begin position="325"/>
        <end position="539"/>
    </location>
</feature>
<dbReference type="Pfam" id="PF16189">
    <property type="entry name" value="Creatinase_N_2"/>
    <property type="match status" value="1"/>
</dbReference>
<dbReference type="Gene3D" id="3.90.230.10">
    <property type="entry name" value="Creatinase/methionine aminopeptidase superfamily"/>
    <property type="match status" value="1"/>
</dbReference>
<dbReference type="CDD" id="cd01085">
    <property type="entry name" value="APP"/>
    <property type="match status" value="1"/>
</dbReference>
<feature type="domain" description="Creatinase N-terminal" evidence="3">
    <location>
        <begin position="12"/>
        <end position="151"/>
    </location>
</feature>
<dbReference type="Pfam" id="PF01321">
    <property type="entry name" value="Creatinase_N"/>
    <property type="match status" value="1"/>
</dbReference>
<evidence type="ECO:0000259" key="4">
    <source>
        <dbReference type="Pfam" id="PF16188"/>
    </source>
</evidence>
<dbReference type="InterPro" id="IPR000587">
    <property type="entry name" value="Creatinase_N"/>
</dbReference>
<feature type="domain" description="Peptidase M24 C-terminal" evidence="4">
    <location>
        <begin position="551"/>
        <end position="615"/>
    </location>
</feature>
<dbReference type="InterPro" id="IPR029149">
    <property type="entry name" value="Creatin/AminoP/Spt16_N"/>
</dbReference>
<dbReference type="InterPro" id="IPR033740">
    <property type="entry name" value="Pept_M24B"/>
</dbReference>
<comment type="caution">
    <text evidence="5">The sequence shown here is derived from an EMBL/GenBank/DDBJ whole genome shotgun (WGS) entry which is preliminary data.</text>
</comment>
<keyword evidence="5" id="KW-0031">Aminopeptidase</keyword>
<dbReference type="SUPFAM" id="SSF55920">
    <property type="entry name" value="Creatinase/aminopeptidase"/>
    <property type="match status" value="1"/>
</dbReference>
<evidence type="ECO:0000313" key="5">
    <source>
        <dbReference type="EMBL" id="RWS07073.1"/>
    </source>
</evidence>
<evidence type="ECO:0000256" key="1">
    <source>
        <dbReference type="ARBA" id="ARBA00008766"/>
    </source>
</evidence>
<proteinExistence type="inferred from homology"/>
<dbReference type="AlphaFoldDB" id="A0A3S3NVY8"/>
<dbReference type="FunFam" id="3.90.230.10:FF:000004">
    <property type="entry name" value="xaa-Pro aminopeptidase 1 isoform X1"/>
    <property type="match status" value="1"/>
</dbReference>
<dbReference type="InterPro" id="IPR050422">
    <property type="entry name" value="X-Pro_aminopeptidase_P"/>
</dbReference>
<evidence type="ECO:0000259" key="3">
    <source>
        <dbReference type="Pfam" id="PF01321"/>
    </source>
</evidence>
<dbReference type="FunFam" id="3.40.350.10:FF:000001">
    <property type="entry name" value="Putative xaa-Pro aminopeptidase 1"/>
    <property type="match status" value="1"/>
</dbReference>
<dbReference type="SUPFAM" id="SSF53092">
    <property type="entry name" value="Creatinase/prolidase N-terminal domain"/>
    <property type="match status" value="1"/>
</dbReference>
<dbReference type="Gene3D" id="3.40.350.10">
    <property type="entry name" value="Creatinase/prolidase N-terminal domain"/>
    <property type="match status" value="2"/>
</dbReference>
<evidence type="ECO:0000313" key="6">
    <source>
        <dbReference type="Proteomes" id="UP000285301"/>
    </source>
</evidence>